<keyword evidence="1" id="KW-0175">Coiled coil</keyword>
<organism evidence="3 4">
    <name type="scientific">Pleodorina starrii</name>
    <dbReference type="NCBI Taxonomy" id="330485"/>
    <lineage>
        <taxon>Eukaryota</taxon>
        <taxon>Viridiplantae</taxon>
        <taxon>Chlorophyta</taxon>
        <taxon>core chlorophytes</taxon>
        <taxon>Chlorophyceae</taxon>
        <taxon>CS clade</taxon>
        <taxon>Chlamydomonadales</taxon>
        <taxon>Volvocaceae</taxon>
        <taxon>Pleodorina</taxon>
    </lineage>
</organism>
<dbReference type="InterPro" id="IPR027267">
    <property type="entry name" value="AH/BAR_dom_sf"/>
</dbReference>
<protein>
    <recommendedName>
        <fullName evidence="5">BAR domain-containing protein</fullName>
    </recommendedName>
</protein>
<dbReference type="AlphaFoldDB" id="A0A9W6BI24"/>
<evidence type="ECO:0000256" key="1">
    <source>
        <dbReference type="SAM" id="Coils"/>
    </source>
</evidence>
<accession>A0A9W6BI24</accession>
<evidence type="ECO:0000313" key="3">
    <source>
        <dbReference type="EMBL" id="GLC52193.1"/>
    </source>
</evidence>
<evidence type="ECO:0000313" key="4">
    <source>
        <dbReference type="Proteomes" id="UP001165080"/>
    </source>
</evidence>
<gene>
    <name evidence="3" type="primary">PLEST009587</name>
    <name evidence="3" type="ORF">PLESTB_000593500</name>
</gene>
<evidence type="ECO:0008006" key="5">
    <source>
        <dbReference type="Google" id="ProtNLM"/>
    </source>
</evidence>
<name>A0A9W6BI24_9CHLO</name>
<comment type="caution">
    <text evidence="3">The sequence shown here is derived from an EMBL/GenBank/DDBJ whole genome shotgun (WGS) entry which is preliminary data.</text>
</comment>
<dbReference type="EMBL" id="BRXU01000005">
    <property type="protein sequence ID" value="GLC52193.1"/>
    <property type="molecule type" value="Genomic_DNA"/>
</dbReference>
<feature type="region of interest" description="Disordered" evidence="2">
    <location>
        <begin position="270"/>
        <end position="290"/>
    </location>
</feature>
<proteinExistence type="predicted"/>
<evidence type="ECO:0000256" key="2">
    <source>
        <dbReference type="SAM" id="MobiDB-lite"/>
    </source>
</evidence>
<sequence>MFKEATEFSLHLKNLERDLRSMQKDVEAKFLNLRHMLVSPLPRSFEEGRDGAVPCTEEPKMIGHGVGVDILQQSAIDLKTRLEEEVIHPLRAWHEAYRKICERMVKLESMRLELDSRRRTVDSLTDREERLRRTTPAPQHKDKHEQELEKLSQLRQHKEEKMNRTSDAYREMEHMVYNSLILVIKDTGVLREYTSRVMKIFQDCYQTGFSAFSTMTPLLDYHTSPDNFLSLMPMMDDGRMLMGAPSDRSRQASELHGIRKDGMGMYAPASDDGGDARQYGNDQQIQPQMSGLGGYGEMQQPVNPYHGVYQPNPHGNRYVASPSAAAWQY</sequence>
<feature type="region of interest" description="Disordered" evidence="2">
    <location>
        <begin position="118"/>
        <end position="166"/>
    </location>
</feature>
<dbReference type="SUPFAM" id="SSF103657">
    <property type="entry name" value="BAR/IMD domain-like"/>
    <property type="match status" value="1"/>
</dbReference>
<keyword evidence="4" id="KW-1185">Reference proteome</keyword>
<feature type="coiled-coil region" evidence="1">
    <location>
        <begin position="5"/>
        <end position="32"/>
    </location>
</feature>
<feature type="compositionally biased region" description="Polar residues" evidence="2">
    <location>
        <begin position="280"/>
        <end position="289"/>
    </location>
</feature>
<feature type="compositionally biased region" description="Basic and acidic residues" evidence="2">
    <location>
        <begin position="118"/>
        <end position="132"/>
    </location>
</feature>
<reference evidence="3 4" key="1">
    <citation type="journal article" date="2023" name="Commun. Biol.">
        <title>Reorganization of the ancestral sex-determining regions during the evolution of trioecy in Pleodorina starrii.</title>
        <authorList>
            <person name="Takahashi K."/>
            <person name="Suzuki S."/>
            <person name="Kawai-Toyooka H."/>
            <person name="Yamamoto K."/>
            <person name="Hamaji T."/>
            <person name="Ootsuki R."/>
            <person name="Yamaguchi H."/>
            <person name="Kawachi M."/>
            <person name="Higashiyama T."/>
            <person name="Nozaki H."/>
        </authorList>
    </citation>
    <scope>NUCLEOTIDE SEQUENCE [LARGE SCALE GENOMIC DNA]</scope>
    <source>
        <strain evidence="3 4">NIES-4479</strain>
    </source>
</reference>
<dbReference type="Gene3D" id="1.20.1270.60">
    <property type="entry name" value="Arfaptin homology (AH) domain/BAR domain"/>
    <property type="match status" value="1"/>
</dbReference>
<dbReference type="Proteomes" id="UP001165080">
    <property type="component" value="Unassembled WGS sequence"/>
</dbReference>
<feature type="compositionally biased region" description="Basic and acidic residues" evidence="2">
    <location>
        <begin position="139"/>
        <end position="166"/>
    </location>
</feature>